<keyword evidence="3" id="KW-0813">Transport</keyword>
<evidence type="ECO:0000256" key="2">
    <source>
        <dbReference type="ARBA" id="ARBA00008472"/>
    </source>
</evidence>
<dbReference type="EMBL" id="JBHPKH010000009">
    <property type="protein sequence ID" value="MFC1572271.1"/>
    <property type="molecule type" value="Genomic_DNA"/>
</dbReference>
<evidence type="ECO:0000256" key="6">
    <source>
        <dbReference type="ARBA" id="ARBA00023136"/>
    </source>
</evidence>
<gene>
    <name evidence="9" type="ORF">ACFL6M_01610</name>
</gene>
<dbReference type="EC" id="7.1.1.-" evidence="7"/>
<keyword evidence="7" id="KW-0874">Quinone</keyword>
<protein>
    <recommendedName>
        <fullName evidence="7">NADH-quinone oxidoreductase subunit</fullName>
        <ecNumber evidence="7">7.1.1.-</ecNumber>
    </recommendedName>
</protein>
<dbReference type="Gene3D" id="1.20.58.1610">
    <property type="entry name" value="NADH:ubiquinone/plastoquinone oxidoreductase, chain 3"/>
    <property type="match status" value="1"/>
</dbReference>
<proteinExistence type="inferred from homology"/>
<keyword evidence="4 7" id="KW-0812">Transmembrane</keyword>
<evidence type="ECO:0000256" key="4">
    <source>
        <dbReference type="ARBA" id="ARBA00022692"/>
    </source>
</evidence>
<organism evidence="9 10">
    <name type="scientific">Eiseniibacteriota bacterium</name>
    <dbReference type="NCBI Taxonomy" id="2212470"/>
    <lineage>
        <taxon>Bacteria</taxon>
        <taxon>Candidatus Eiseniibacteriota</taxon>
    </lineage>
</organism>
<dbReference type="PANTHER" id="PTHR11058">
    <property type="entry name" value="NADH-UBIQUINONE OXIDOREDUCTASE CHAIN 3"/>
    <property type="match status" value="1"/>
</dbReference>
<comment type="similarity">
    <text evidence="2 7">Belongs to the complex I subunit 3 family.</text>
</comment>
<keyword evidence="10" id="KW-1185">Reference proteome</keyword>
<keyword evidence="6 8" id="KW-0472">Membrane</keyword>
<dbReference type="PANTHER" id="PTHR11058:SF9">
    <property type="entry name" value="NADH-UBIQUINONE OXIDOREDUCTASE CHAIN 3"/>
    <property type="match status" value="1"/>
</dbReference>
<evidence type="ECO:0000256" key="8">
    <source>
        <dbReference type="SAM" id="Phobius"/>
    </source>
</evidence>
<dbReference type="InterPro" id="IPR038430">
    <property type="entry name" value="NDAH_ubi_oxred_su3_sf"/>
</dbReference>
<evidence type="ECO:0000256" key="5">
    <source>
        <dbReference type="ARBA" id="ARBA00022989"/>
    </source>
</evidence>
<dbReference type="Proteomes" id="UP001593833">
    <property type="component" value="Unassembled WGS sequence"/>
</dbReference>
<feature type="transmembrane region" description="Helical" evidence="8">
    <location>
        <begin position="6"/>
        <end position="28"/>
    </location>
</feature>
<evidence type="ECO:0000256" key="7">
    <source>
        <dbReference type="RuleBase" id="RU003639"/>
    </source>
</evidence>
<dbReference type="Pfam" id="PF00507">
    <property type="entry name" value="Oxidored_q4"/>
    <property type="match status" value="1"/>
</dbReference>
<comment type="subcellular location">
    <subcellularLocation>
        <location evidence="7">Cell membrane</location>
        <topology evidence="7">Multi-pass membrane protein</topology>
    </subcellularLocation>
    <subcellularLocation>
        <location evidence="1">Membrane</location>
    </subcellularLocation>
</comment>
<reference evidence="9 10" key="1">
    <citation type="submission" date="2024-09" db="EMBL/GenBank/DDBJ databases">
        <authorList>
            <person name="D'Angelo T."/>
        </authorList>
    </citation>
    <scope>NUCLEOTIDE SEQUENCE [LARGE SCALE GENOMIC DNA]</scope>
    <source>
        <strain evidence="9">SAG AM-320-E07</strain>
    </source>
</reference>
<feature type="transmembrane region" description="Helical" evidence="8">
    <location>
        <begin position="59"/>
        <end position="79"/>
    </location>
</feature>
<accession>A0ABV6YIV1</accession>
<comment type="function">
    <text evidence="7">NDH-1 shuttles electrons from NADH, via FMN and iron-sulfur (Fe-S) centers, to quinones in the respiratory chain.</text>
</comment>
<keyword evidence="5 8" id="KW-1133">Transmembrane helix</keyword>
<evidence type="ECO:0000256" key="3">
    <source>
        <dbReference type="ARBA" id="ARBA00022448"/>
    </source>
</evidence>
<name>A0ABV6YIV1_UNCEI</name>
<sequence length="117" mass="13238">MKEYGALALNTALCVLVPLLLMVLTSVLGPKRFSKPKAQPFETGFVLPYPKRSPYRPAFLLYGVLFVVFDMEIAFLYPWAVSFRFIGASGLFVLFFFLAILGFGLAYAWRKGALEWK</sequence>
<evidence type="ECO:0000313" key="9">
    <source>
        <dbReference type="EMBL" id="MFC1572271.1"/>
    </source>
</evidence>
<feature type="transmembrane region" description="Helical" evidence="8">
    <location>
        <begin position="85"/>
        <end position="109"/>
    </location>
</feature>
<dbReference type="InterPro" id="IPR000440">
    <property type="entry name" value="NADH_UbQ/plastoQ_OxRdtase_su3"/>
</dbReference>
<comment type="catalytic activity">
    <reaction evidence="7">
        <text>a quinone + NADH + 5 H(+)(in) = a quinol + NAD(+) + 4 H(+)(out)</text>
        <dbReference type="Rhea" id="RHEA:57888"/>
        <dbReference type="ChEBI" id="CHEBI:15378"/>
        <dbReference type="ChEBI" id="CHEBI:24646"/>
        <dbReference type="ChEBI" id="CHEBI:57540"/>
        <dbReference type="ChEBI" id="CHEBI:57945"/>
        <dbReference type="ChEBI" id="CHEBI:132124"/>
    </reaction>
</comment>
<evidence type="ECO:0000256" key="1">
    <source>
        <dbReference type="ARBA" id="ARBA00004370"/>
    </source>
</evidence>
<comment type="caution">
    <text evidence="9">The sequence shown here is derived from an EMBL/GenBank/DDBJ whole genome shotgun (WGS) entry which is preliminary data.</text>
</comment>
<keyword evidence="7" id="KW-0520">NAD</keyword>
<evidence type="ECO:0000313" key="10">
    <source>
        <dbReference type="Proteomes" id="UP001593833"/>
    </source>
</evidence>